<sequence length="209" mass="22586">MDDLVSSAPLDLGQAEQETRRQRGRGMEREREREVEQTGFDHIPEFRTRPVGDPTIMATPPLPPSSSIPETGGQRACPALPVIPTDSAGDKFHADSMSGLFARHAVYGVGGPSHVLSLTECGSGHIPPAVSLVPGDAGLSFPYHPCPPVRPERPAFAADMAPFVYPGTVPSTKGAVPKLSMTDSNPNDEVPGVDGREEEREWRKERERE</sequence>
<feature type="region of interest" description="Disordered" evidence="1">
    <location>
        <begin position="167"/>
        <end position="209"/>
    </location>
</feature>
<dbReference type="AlphaFoldDB" id="A0A391NNX1"/>
<evidence type="ECO:0000313" key="2">
    <source>
        <dbReference type="EMBL" id="GCA62670.1"/>
    </source>
</evidence>
<reference evidence="2 3" key="1">
    <citation type="journal article" date="2018" name="PLoS ONE">
        <title>The draft genome of Kipferlia bialata reveals reductive genome evolution in fornicate parasites.</title>
        <authorList>
            <person name="Tanifuji G."/>
            <person name="Takabayashi S."/>
            <person name="Kume K."/>
            <person name="Takagi M."/>
            <person name="Nakayama T."/>
            <person name="Kamikawa R."/>
            <person name="Inagaki Y."/>
            <person name="Hashimoto T."/>
        </authorList>
    </citation>
    <scope>NUCLEOTIDE SEQUENCE [LARGE SCALE GENOMIC DNA]</scope>
    <source>
        <strain evidence="2">NY0173</strain>
    </source>
</reference>
<feature type="region of interest" description="Disordered" evidence="1">
    <location>
        <begin position="1"/>
        <end position="74"/>
    </location>
</feature>
<accession>A0A391NNX1</accession>
<keyword evidence="3" id="KW-1185">Reference proteome</keyword>
<evidence type="ECO:0000313" key="3">
    <source>
        <dbReference type="Proteomes" id="UP000265618"/>
    </source>
</evidence>
<organism evidence="2 3">
    <name type="scientific">Kipferlia bialata</name>
    <dbReference type="NCBI Taxonomy" id="797122"/>
    <lineage>
        <taxon>Eukaryota</taxon>
        <taxon>Metamonada</taxon>
        <taxon>Carpediemonas-like organisms</taxon>
        <taxon>Kipferlia</taxon>
    </lineage>
</organism>
<protein>
    <submittedName>
        <fullName evidence="2">Uncharacterized protein</fullName>
    </submittedName>
</protein>
<gene>
    <name evidence="2" type="ORF">KIPB_005066</name>
</gene>
<proteinExistence type="predicted"/>
<feature type="compositionally biased region" description="Basic and acidic residues" evidence="1">
    <location>
        <begin position="194"/>
        <end position="209"/>
    </location>
</feature>
<comment type="caution">
    <text evidence="2">The sequence shown here is derived from an EMBL/GenBank/DDBJ whole genome shotgun (WGS) entry which is preliminary data.</text>
</comment>
<feature type="compositionally biased region" description="Basic and acidic residues" evidence="1">
    <location>
        <begin position="17"/>
        <end position="36"/>
    </location>
</feature>
<dbReference type="Proteomes" id="UP000265618">
    <property type="component" value="Unassembled WGS sequence"/>
</dbReference>
<name>A0A391NNX1_9EUKA</name>
<dbReference type="EMBL" id="BDIP01001149">
    <property type="protein sequence ID" value="GCA62670.1"/>
    <property type="molecule type" value="Genomic_DNA"/>
</dbReference>
<evidence type="ECO:0000256" key="1">
    <source>
        <dbReference type="SAM" id="MobiDB-lite"/>
    </source>
</evidence>